<evidence type="ECO:0000313" key="1">
    <source>
        <dbReference type="EMBL" id="NMO00161.1"/>
    </source>
</evidence>
<name>A0A848KVE6_9ACTN</name>
<gene>
    <name evidence="1" type="ORF">HH308_02905</name>
</gene>
<accession>A0A848KVE6</accession>
<comment type="caution">
    <text evidence="1">The sequence shown here is derived from an EMBL/GenBank/DDBJ whole genome shotgun (WGS) entry which is preliminary data.</text>
</comment>
<dbReference type="AlphaFoldDB" id="A0A848KVE6"/>
<sequence length="353" mass="35380">MATYILDGKASASLPRRPLTVTMSTSGSSGTVSARLAARRPGGTDEPTAIVHSAAMVILPRVDGEVIVVAVPDAGRSRFDDGTVLHVSIGPDTGVGYDVDVAQLTPRDVSGLSFIELATVAPAGADTLLVTTRLAVPDAPLPPLGAQARVACRGVLRVDQMHETATRNVVCVVDTSLSMSSAFAAGDVAAAGDIVAGLAAVISGQTGVDVVIAGPSADRRRVQGAELGAACCAPPAAGFGVGVDLLAALGDPVDPTLTVVITDDAGAALVTRAMERARAGSGDLGSSNAVASRNLVAAVVLSASTAVRRRSGFVGAVIAPGRGDLRAELAAQPDRVRAIVADVLGPFFGGELR</sequence>
<proteinExistence type="predicted"/>
<dbReference type="Proteomes" id="UP000550729">
    <property type="component" value="Unassembled WGS sequence"/>
</dbReference>
<evidence type="ECO:0000313" key="2">
    <source>
        <dbReference type="Proteomes" id="UP000550729"/>
    </source>
</evidence>
<dbReference type="RefSeq" id="WP_170192673.1">
    <property type="nucleotide sequence ID" value="NZ_JABBNB010000002.1"/>
</dbReference>
<protein>
    <submittedName>
        <fullName evidence="1">Uncharacterized protein</fullName>
    </submittedName>
</protein>
<keyword evidence="2" id="KW-1185">Reference proteome</keyword>
<reference evidence="1 2" key="1">
    <citation type="submission" date="2020-04" db="EMBL/GenBank/DDBJ databases">
        <title>Gordonia sp. nov. TBRC 11910.</title>
        <authorList>
            <person name="Suriyachadkun C."/>
        </authorList>
    </citation>
    <scope>NUCLEOTIDE SEQUENCE [LARGE SCALE GENOMIC DNA]</scope>
    <source>
        <strain evidence="1 2">TBRC 11910</strain>
    </source>
</reference>
<organism evidence="1 2">
    <name type="scientific">Gordonia asplenii</name>
    <dbReference type="NCBI Taxonomy" id="2725283"/>
    <lineage>
        <taxon>Bacteria</taxon>
        <taxon>Bacillati</taxon>
        <taxon>Actinomycetota</taxon>
        <taxon>Actinomycetes</taxon>
        <taxon>Mycobacteriales</taxon>
        <taxon>Gordoniaceae</taxon>
        <taxon>Gordonia</taxon>
    </lineage>
</organism>
<dbReference type="EMBL" id="JABBNB010000002">
    <property type="protein sequence ID" value="NMO00161.1"/>
    <property type="molecule type" value="Genomic_DNA"/>
</dbReference>